<dbReference type="Pfam" id="PF13030">
    <property type="entry name" value="DUF3891"/>
    <property type="match status" value="1"/>
</dbReference>
<protein>
    <recommendedName>
        <fullName evidence="3">DUF3891 family protein</fullName>
    </recommendedName>
</protein>
<dbReference type="STRING" id="402596.SAMN04489844_1955"/>
<proteinExistence type="predicted"/>
<dbReference type="OrthoDB" id="190426at2"/>
<keyword evidence="2" id="KW-1185">Reference proteome</keyword>
<gene>
    <name evidence="1" type="ORF">SAMN04489844_1955</name>
</gene>
<dbReference type="InterPro" id="IPR024992">
    <property type="entry name" value="DUF3891"/>
</dbReference>
<dbReference type="EMBL" id="FNRT01000002">
    <property type="protein sequence ID" value="SEC25172.1"/>
    <property type="molecule type" value="Genomic_DNA"/>
</dbReference>
<reference evidence="2" key="1">
    <citation type="submission" date="2016-10" db="EMBL/GenBank/DDBJ databases">
        <authorList>
            <person name="Varghese N."/>
            <person name="Submissions S."/>
        </authorList>
    </citation>
    <scope>NUCLEOTIDE SEQUENCE [LARGE SCALE GENOMIC DNA]</scope>
    <source>
        <strain evidence="2">DSM 22017</strain>
    </source>
</reference>
<accession>A0A1H4QZV3</accession>
<dbReference type="AlphaFoldDB" id="A0A1H4QZV3"/>
<evidence type="ECO:0000313" key="2">
    <source>
        <dbReference type="Proteomes" id="UP000198742"/>
    </source>
</evidence>
<organism evidence="1 2">
    <name type="scientific">Nocardioides exalbidus</name>
    <dbReference type="NCBI Taxonomy" id="402596"/>
    <lineage>
        <taxon>Bacteria</taxon>
        <taxon>Bacillati</taxon>
        <taxon>Actinomycetota</taxon>
        <taxon>Actinomycetes</taxon>
        <taxon>Propionibacteriales</taxon>
        <taxon>Nocardioidaceae</taxon>
        <taxon>Nocardioides</taxon>
    </lineage>
</organism>
<name>A0A1H4QZV3_9ACTN</name>
<dbReference type="Proteomes" id="UP000198742">
    <property type="component" value="Unassembled WGS sequence"/>
</dbReference>
<evidence type="ECO:0008006" key="3">
    <source>
        <dbReference type="Google" id="ProtNLM"/>
    </source>
</evidence>
<evidence type="ECO:0000313" key="1">
    <source>
        <dbReference type="EMBL" id="SEC25172.1"/>
    </source>
</evidence>
<sequence length="291" mass="32384">MIINRRNGTIELIDQVEHGRVAGELAAAWGNQVFEHPVPNPAVSLAAGRHDEGWRSIDGALLFDELAKRPLHFLDIDVERHIPLYRAGVERVSMLDAYAGLLVGMHWSGIYRGRWQKPGLTTRLARTPGDGEALAAVVRAEEERWIGVREQVWTEQEPRAVFETRLWHHYELLQLWDLLSLFCCVVPDQPAPPSPVAPWGPQMSGTEHVSEAVRLPTVAVTPGGPRVDVVARVVAAGPVIELDPFPFAGPVSVDVEVRTLPDREWTQSEAIAHLGRRRPEVRRVRLVAPSA</sequence>
<dbReference type="RefSeq" id="WP_090968931.1">
    <property type="nucleotide sequence ID" value="NZ_FNRT01000002.1"/>
</dbReference>